<evidence type="ECO:0000256" key="7">
    <source>
        <dbReference type="ARBA" id="ARBA00023170"/>
    </source>
</evidence>
<feature type="transmembrane region" description="Helical" evidence="8">
    <location>
        <begin position="277"/>
        <end position="295"/>
    </location>
</feature>
<sequence length="400" mass="45979">MVKPKLEKTKHRKHDPFLPTLTKIFTMAQWFGIPSYGNKISHVWAVVALLMLIAIEGTALWKLAKNLSTMDADDESITARVAGSIFYGNGLLSLILSWFFISSWKRISFFWSKAEVTDGAYLSQDRRIHGRVVFITWLVALVACGEHILSMISATGFDIPPLKYFERYILSSHGFIITNESYTLWTAIPIFLLSLIATILWNFQDLIIILISVGLTSRYRRLNLYVNRVVNFERRNKDVEKVEFEKYLRCEQWRRIREAYVRQAALVRMVDAKIGPLILLSNINNFYFICLQLFLGINKSQGSAASVVYYLISLAWLIFRACGVVLTAADIQFHSKRALTYINACPAPGYNIEVKRLNNQLTYDHVALSGMGFFWLDRQTLLQVAGNIIKYELVLIEYDK</sequence>
<feature type="transmembrane region" description="Helical" evidence="8">
    <location>
        <begin position="307"/>
        <end position="329"/>
    </location>
</feature>
<dbReference type="Pfam" id="PF06151">
    <property type="entry name" value="Trehalose_recp"/>
    <property type="match status" value="1"/>
</dbReference>
<keyword evidence="7" id="KW-0675">Receptor</keyword>
<feature type="transmembrane region" description="Helical" evidence="8">
    <location>
        <begin position="81"/>
        <end position="101"/>
    </location>
</feature>
<dbReference type="PANTHER" id="PTHR21421">
    <property type="entry name" value="GUSTATORY RECEPTOR"/>
    <property type="match status" value="1"/>
</dbReference>
<evidence type="ECO:0000256" key="4">
    <source>
        <dbReference type="ARBA" id="ARBA00022692"/>
    </source>
</evidence>
<protein>
    <recommendedName>
        <fullName evidence="11">Gustatory receptor</fullName>
    </recommendedName>
</protein>
<evidence type="ECO:0000256" key="2">
    <source>
        <dbReference type="ARBA" id="ARBA00005327"/>
    </source>
</evidence>
<name>A0ABN8BGX7_CHISP</name>
<feature type="transmembrane region" description="Helical" evidence="8">
    <location>
        <begin position="190"/>
        <end position="215"/>
    </location>
</feature>
<evidence type="ECO:0000256" key="5">
    <source>
        <dbReference type="ARBA" id="ARBA00022989"/>
    </source>
</evidence>
<evidence type="ECO:0000256" key="6">
    <source>
        <dbReference type="ARBA" id="ARBA00023136"/>
    </source>
</evidence>
<accession>A0ABN8BGX7</accession>
<keyword evidence="5 8" id="KW-1133">Transmembrane helix</keyword>
<dbReference type="Proteomes" id="UP001153292">
    <property type="component" value="Chromosome 5"/>
</dbReference>
<dbReference type="EMBL" id="OU963898">
    <property type="protein sequence ID" value="CAH0406163.1"/>
    <property type="molecule type" value="Genomic_DNA"/>
</dbReference>
<feature type="transmembrane region" description="Helical" evidence="8">
    <location>
        <begin position="43"/>
        <end position="61"/>
    </location>
</feature>
<keyword evidence="4 8" id="KW-0812">Transmembrane</keyword>
<keyword evidence="3" id="KW-1003">Cell membrane</keyword>
<proteinExistence type="inferred from homology"/>
<gene>
    <name evidence="9" type="ORF">CHILSU_LOCUS9537</name>
</gene>
<comment type="similarity">
    <text evidence="2">Belongs to the insect chemoreceptor superfamily. Gustatory receptor (GR) family. Gr5a subfamily.</text>
</comment>
<evidence type="ECO:0008006" key="11">
    <source>
        <dbReference type="Google" id="ProtNLM"/>
    </source>
</evidence>
<evidence type="ECO:0000256" key="3">
    <source>
        <dbReference type="ARBA" id="ARBA00022475"/>
    </source>
</evidence>
<reference evidence="9" key="1">
    <citation type="submission" date="2021-12" db="EMBL/GenBank/DDBJ databases">
        <authorList>
            <person name="King R."/>
        </authorList>
    </citation>
    <scope>NUCLEOTIDE SEQUENCE</scope>
</reference>
<dbReference type="PANTHER" id="PTHR21421:SF29">
    <property type="entry name" value="GUSTATORY RECEPTOR 5A FOR TREHALOSE-RELATED"/>
    <property type="match status" value="1"/>
</dbReference>
<feature type="transmembrane region" description="Helical" evidence="8">
    <location>
        <begin position="132"/>
        <end position="154"/>
    </location>
</feature>
<keyword evidence="10" id="KW-1185">Reference proteome</keyword>
<evidence type="ECO:0000256" key="1">
    <source>
        <dbReference type="ARBA" id="ARBA00004651"/>
    </source>
</evidence>
<organism evidence="9 10">
    <name type="scientific">Chilo suppressalis</name>
    <name type="common">Asiatic rice borer moth</name>
    <dbReference type="NCBI Taxonomy" id="168631"/>
    <lineage>
        <taxon>Eukaryota</taxon>
        <taxon>Metazoa</taxon>
        <taxon>Ecdysozoa</taxon>
        <taxon>Arthropoda</taxon>
        <taxon>Hexapoda</taxon>
        <taxon>Insecta</taxon>
        <taxon>Pterygota</taxon>
        <taxon>Neoptera</taxon>
        <taxon>Endopterygota</taxon>
        <taxon>Lepidoptera</taxon>
        <taxon>Glossata</taxon>
        <taxon>Ditrysia</taxon>
        <taxon>Pyraloidea</taxon>
        <taxon>Crambidae</taxon>
        <taxon>Crambinae</taxon>
        <taxon>Chilo</taxon>
    </lineage>
</organism>
<comment type="subcellular location">
    <subcellularLocation>
        <location evidence="1">Cell membrane</location>
        <topology evidence="1">Multi-pass membrane protein</topology>
    </subcellularLocation>
</comment>
<evidence type="ECO:0000313" key="10">
    <source>
        <dbReference type="Proteomes" id="UP001153292"/>
    </source>
</evidence>
<keyword evidence="6 8" id="KW-0472">Membrane</keyword>
<dbReference type="InterPro" id="IPR009318">
    <property type="entry name" value="Gustatory_rcpt"/>
</dbReference>
<evidence type="ECO:0000256" key="8">
    <source>
        <dbReference type="SAM" id="Phobius"/>
    </source>
</evidence>
<evidence type="ECO:0000313" key="9">
    <source>
        <dbReference type="EMBL" id="CAH0406163.1"/>
    </source>
</evidence>